<dbReference type="Pfam" id="PF00881">
    <property type="entry name" value="Nitroreductase"/>
    <property type="match status" value="1"/>
</dbReference>
<dbReference type="Gene3D" id="3.40.109.10">
    <property type="entry name" value="NADH Oxidase"/>
    <property type="match status" value="2"/>
</dbReference>
<evidence type="ECO:0000259" key="1">
    <source>
        <dbReference type="Pfam" id="PF00881"/>
    </source>
</evidence>
<organism evidence="2 3">
    <name type="scientific">Cytobacillus dafuensis</name>
    <name type="common">Bacillus dafuensis</name>
    <dbReference type="NCBI Taxonomy" id="1742359"/>
    <lineage>
        <taxon>Bacteria</taxon>
        <taxon>Bacillati</taxon>
        <taxon>Bacillota</taxon>
        <taxon>Bacilli</taxon>
        <taxon>Bacillales</taxon>
        <taxon>Bacillaceae</taxon>
        <taxon>Cytobacillus</taxon>
    </lineage>
</organism>
<dbReference type="CDD" id="cd02142">
    <property type="entry name" value="McbC_SagB-like_oxidoreductase"/>
    <property type="match status" value="2"/>
</dbReference>
<dbReference type="AlphaFoldDB" id="A0A5B8Z5G4"/>
<dbReference type="OrthoDB" id="9801593at2"/>
<dbReference type="STRING" id="1742359.GCA_001439625_01758"/>
<dbReference type="InterPro" id="IPR000415">
    <property type="entry name" value="Nitroreductase-like"/>
</dbReference>
<dbReference type="InterPro" id="IPR052544">
    <property type="entry name" value="Bacteriocin_Proc_Enz"/>
</dbReference>
<dbReference type="EMBL" id="CP042593">
    <property type="protein sequence ID" value="QED48158.1"/>
    <property type="molecule type" value="Genomic_DNA"/>
</dbReference>
<dbReference type="PANTHER" id="PTHR43745">
    <property type="entry name" value="NITROREDUCTASE MJ1384-RELATED"/>
    <property type="match status" value="1"/>
</dbReference>
<dbReference type="NCBIfam" id="TIGR03605">
    <property type="entry name" value="antibiot_sagB"/>
    <property type="match status" value="1"/>
</dbReference>
<dbReference type="KEGG" id="bda:FSZ17_13445"/>
<reference evidence="3" key="1">
    <citation type="submission" date="2019-08" db="EMBL/GenBank/DDBJ databases">
        <authorList>
            <person name="Zheng X."/>
        </authorList>
    </citation>
    <scope>NUCLEOTIDE SEQUENCE [LARGE SCALE GENOMIC DNA]</scope>
    <source>
        <strain evidence="3">FJAT-25496</strain>
    </source>
</reference>
<dbReference type="GO" id="GO:0016491">
    <property type="term" value="F:oxidoreductase activity"/>
    <property type="evidence" value="ECO:0007669"/>
    <property type="project" value="InterPro"/>
</dbReference>
<accession>A0A5B8Z5G4</accession>
<dbReference type="Proteomes" id="UP000321555">
    <property type="component" value="Chromosome"/>
</dbReference>
<gene>
    <name evidence="2" type="ORF">FSZ17_13445</name>
</gene>
<dbReference type="InterPro" id="IPR029479">
    <property type="entry name" value="Nitroreductase"/>
</dbReference>
<dbReference type="SUPFAM" id="SSF55469">
    <property type="entry name" value="FMN-dependent nitroreductase-like"/>
    <property type="match status" value="1"/>
</dbReference>
<protein>
    <submittedName>
        <fullName evidence="2">SagB/ThcOx family dehydrogenase</fullName>
    </submittedName>
</protein>
<name>A0A5B8Z5G4_CYTDA</name>
<dbReference type="PANTHER" id="PTHR43745:SF2">
    <property type="entry name" value="NITROREDUCTASE MJ1384-RELATED"/>
    <property type="match status" value="1"/>
</dbReference>
<evidence type="ECO:0000313" key="2">
    <source>
        <dbReference type="EMBL" id="QED48158.1"/>
    </source>
</evidence>
<feature type="domain" description="Nitroreductase" evidence="1">
    <location>
        <begin position="397"/>
        <end position="508"/>
    </location>
</feature>
<dbReference type="RefSeq" id="WP_057770864.1">
    <property type="nucleotide sequence ID" value="NZ_CP042593.1"/>
</dbReference>
<evidence type="ECO:0000313" key="3">
    <source>
        <dbReference type="Proteomes" id="UP000321555"/>
    </source>
</evidence>
<keyword evidence="3" id="KW-1185">Reference proteome</keyword>
<sequence length="522" mass="59748">MSLDAFLYNLHFDVEKLSPPDWEVNWDDAPLPYKIYRDLPVIPLSLEVPLTLEGLESPSTPDLYRFGHFLWYVFGLTQFNQSVYTIENMPELMQSFRRFVPSGGALYPNELYVYLKLEDLPEGVYHYDVVHHGLVLLREGNFDSFIARALGNGCDVSSCFGTVFVSTMFWKNYYKYNNFSYRLQGLDAGVEIGQLLEVSKRFGFESGVYFQFLDRAINHLLGLSEEKESVYAVIPLSADPTNWSPNISDREGMITDAELGRELTVIQYDHKERSQKVDKCLMLTKMNEASMLESTQSFRNIPFKENISYEGHVIALPRVKRFPYDLASFCRERFSPDMDFVLGNVSVSQLATLLQEATASFAYRNDLDAAYSRKELRVSLYCCLYNIEGVANGAYYYDPLDHSLRQINLGDHRLQLLDGMTGHNVNITQVPICIHVVGDKDYYKSTFGYRGYRIQQMEAGMLVQRLLIAASSNGMGGHPLLGFDAKICDEIYKLDSQEKTCLIQIPIGPYRDRPWLRGTLLS</sequence>
<proteinExistence type="predicted"/>
<dbReference type="InterPro" id="IPR020051">
    <property type="entry name" value="SagB-type_dehydrogenase"/>
</dbReference>